<accession>A0A4Q9PLN4</accession>
<evidence type="ECO:0000313" key="2">
    <source>
        <dbReference type="EMBL" id="TBU55120.1"/>
    </source>
</evidence>
<evidence type="ECO:0000313" key="3">
    <source>
        <dbReference type="Proteomes" id="UP000292082"/>
    </source>
</evidence>
<dbReference type="AlphaFoldDB" id="A0A4Q9PLN4"/>
<proteinExistence type="predicted"/>
<name>A0A4Q9PLN4_9APHY</name>
<reference evidence="2 3" key="1">
    <citation type="submission" date="2019-01" db="EMBL/GenBank/DDBJ databases">
        <title>Draft genome sequences of three monokaryotic isolates of the white-rot basidiomycete fungus Dichomitus squalens.</title>
        <authorList>
            <consortium name="DOE Joint Genome Institute"/>
            <person name="Lopez S.C."/>
            <person name="Andreopoulos B."/>
            <person name="Pangilinan J."/>
            <person name="Lipzen A."/>
            <person name="Riley R."/>
            <person name="Ahrendt S."/>
            <person name="Ng V."/>
            <person name="Barry K."/>
            <person name="Daum C."/>
            <person name="Grigoriev I.V."/>
            <person name="Hilden K.S."/>
            <person name="Makela M.R."/>
            <person name="de Vries R.P."/>
        </authorList>
    </citation>
    <scope>NUCLEOTIDE SEQUENCE [LARGE SCALE GENOMIC DNA]</scope>
    <source>
        <strain evidence="2 3">CBS 464.89</strain>
    </source>
</reference>
<keyword evidence="3" id="KW-1185">Reference proteome</keyword>
<gene>
    <name evidence="2" type="ORF">BD310DRAFT_934478</name>
</gene>
<dbReference type="Proteomes" id="UP000292082">
    <property type="component" value="Unassembled WGS sequence"/>
</dbReference>
<dbReference type="EMBL" id="ML145175">
    <property type="protein sequence ID" value="TBU55120.1"/>
    <property type="molecule type" value="Genomic_DNA"/>
</dbReference>
<sequence length="80" mass="9089">MINGSVEQGKSKGKAIRRQVQTRRELCKLLWADRSQGRMVGKGVLGCCRQGDQERQHFEVRSSSYTRRRGSLGSRHAEVT</sequence>
<feature type="region of interest" description="Disordered" evidence="1">
    <location>
        <begin position="58"/>
        <end position="80"/>
    </location>
</feature>
<evidence type="ECO:0000256" key="1">
    <source>
        <dbReference type="SAM" id="MobiDB-lite"/>
    </source>
</evidence>
<protein>
    <submittedName>
        <fullName evidence="2">Uncharacterized protein</fullName>
    </submittedName>
</protein>
<organism evidence="2 3">
    <name type="scientific">Dichomitus squalens</name>
    <dbReference type="NCBI Taxonomy" id="114155"/>
    <lineage>
        <taxon>Eukaryota</taxon>
        <taxon>Fungi</taxon>
        <taxon>Dikarya</taxon>
        <taxon>Basidiomycota</taxon>
        <taxon>Agaricomycotina</taxon>
        <taxon>Agaricomycetes</taxon>
        <taxon>Polyporales</taxon>
        <taxon>Polyporaceae</taxon>
        <taxon>Dichomitus</taxon>
    </lineage>
</organism>